<reference evidence="9" key="1">
    <citation type="submission" date="2018-05" db="EMBL/GenBank/DDBJ databases">
        <authorList>
            <person name="Lanie J.A."/>
            <person name="Ng W.-L."/>
            <person name="Kazmierczak K.M."/>
            <person name="Andrzejewski T.M."/>
            <person name="Davidsen T.M."/>
            <person name="Wayne K.J."/>
            <person name="Tettelin H."/>
            <person name="Glass J.I."/>
            <person name="Rusch D."/>
            <person name="Podicherti R."/>
            <person name="Tsui H.-C.T."/>
            <person name="Winkler M.E."/>
        </authorList>
    </citation>
    <scope>NUCLEOTIDE SEQUENCE</scope>
</reference>
<dbReference type="PANTHER" id="PTHR21403">
    <property type="entry name" value="ATP PHOSPHORIBOSYLTRANSFERASE ATP-PRTASE"/>
    <property type="match status" value="1"/>
</dbReference>
<dbReference type="AlphaFoldDB" id="A0A381XR40"/>
<dbReference type="EC" id="2.4.2.17" evidence="3"/>
<evidence type="ECO:0000313" key="9">
    <source>
        <dbReference type="EMBL" id="SVA66871.1"/>
    </source>
</evidence>
<dbReference type="GO" id="GO:0003879">
    <property type="term" value="F:ATP phosphoribosyltransferase activity"/>
    <property type="evidence" value="ECO:0007669"/>
    <property type="project" value="UniProtKB-EC"/>
</dbReference>
<feature type="domain" description="ATP phosphoribosyltransferase catalytic" evidence="8">
    <location>
        <begin position="40"/>
        <end position="212"/>
    </location>
</feature>
<dbReference type="InterPro" id="IPR018198">
    <property type="entry name" value="ATP_PRibTrfase_CS"/>
</dbReference>
<evidence type="ECO:0000256" key="6">
    <source>
        <dbReference type="ARBA" id="ARBA00022679"/>
    </source>
</evidence>
<gene>
    <name evidence="9" type="ORF">METZ01_LOCUS119725</name>
</gene>
<dbReference type="EMBL" id="UINC01015976">
    <property type="protein sequence ID" value="SVA66871.1"/>
    <property type="molecule type" value="Genomic_DNA"/>
</dbReference>
<dbReference type="GO" id="GO:0000105">
    <property type="term" value="P:L-histidine biosynthetic process"/>
    <property type="evidence" value="ECO:0007669"/>
    <property type="project" value="UniProtKB-UniPathway"/>
</dbReference>
<keyword evidence="6" id="KW-0808">Transferase</keyword>
<accession>A0A381XR40</accession>
<evidence type="ECO:0000256" key="5">
    <source>
        <dbReference type="ARBA" id="ARBA00022676"/>
    </source>
</evidence>
<dbReference type="Pfam" id="PF01634">
    <property type="entry name" value="HisG"/>
    <property type="match status" value="1"/>
</dbReference>
<evidence type="ECO:0000256" key="1">
    <source>
        <dbReference type="ARBA" id="ARBA00000915"/>
    </source>
</evidence>
<comment type="pathway">
    <text evidence="2">Amino-acid biosynthesis; L-histidine biosynthesis; L-histidine from 5-phospho-alpha-D-ribose 1-diphosphate: step 1/9.</text>
</comment>
<evidence type="ECO:0000256" key="2">
    <source>
        <dbReference type="ARBA" id="ARBA00004667"/>
    </source>
</evidence>
<evidence type="ECO:0000259" key="8">
    <source>
        <dbReference type="Pfam" id="PF01634"/>
    </source>
</evidence>
<dbReference type="PANTHER" id="PTHR21403:SF8">
    <property type="entry name" value="ATP PHOSPHORIBOSYLTRANSFERASE"/>
    <property type="match status" value="1"/>
</dbReference>
<sequence>MYESTLEFMEKVGLSVMRESKRRYIAHIPNLSGVTVLLLRSADITATVEAGSADVGLLGEDRYLELRKENLPTTVILGDLKYGKCSLTLGIPNSWSDVSSIADVAEVAVEFREQGLSMKVATKSPRLTEKYLLSHGINYFSLVRLSGTLELAPEMGFADIIADITSTGTTMKENQLKTIQGGTIIDSEACLIGNTNELSSNINKLNTAKQLLKTITGYFEGRSTGINVRHNL</sequence>
<comment type="catalytic activity">
    <reaction evidence="1">
        <text>1-(5-phospho-beta-D-ribosyl)-ATP + diphosphate = 5-phospho-alpha-D-ribose 1-diphosphate + ATP</text>
        <dbReference type="Rhea" id="RHEA:18473"/>
        <dbReference type="ChEBI" id="CHEBI:30616"/>
        <dbReference type="ChEBI" id="CHEBI:33019"/>
        <dbReference type="ChEBI" id="CHEBI:58017"/>
        <dbReference type="ChEBI" id="CHEBI:73183"/>
        <dbReference type="EC" id="2.4.2.17"/>
    </reaction>
</comment>
<dbReference type="SUPFAM" id="SSF53850">
    <property type="entry name" value="Periplasmic binding protein-like II"/>
    <property type="match status" value="1"/>
</dbReference>
<evidence type="ECO:0000256" key="3">
    <source>
        <dbReference type="ARBA" id="ARBA00011946"/>
    </source>
</evidence>
<dbReference type="InterPro" id="IPR001348">
    <property type="entry name" value="ATP_PRibTrfase_HisG"/>
</dbReference>
<organism evidence="9">
    <name type="scientific">marine metagenome</name>
    <dbReference type="NCBI Taxonomy" id="408172"/>
    <lineage>
        <taxon>unclassified sequences</taxon>
        <taxon>metagenomes</taxon>
        <taxon>ecological metagenomes</taxon>
    </lineage>
</organism>
<dbReference type="GO" id="GO:0005737">
    <property type="term" value="C:cytoplasm"/>
    <property type="evidence" value="ECO:0007669"/>
    <property type="project" value="InterPro"/>
</dbReference>
<evidence type="ECO:0000256" key="4">
    <source>
        <dbReference type="ARBA" id="ARBA00022605"/>
    </source>
</evidence>
<dbReference type="InterPro" id="IPR013820">
    <property type="entry name" value="ATP_PRibTrfase_cat"/>
</dbReference>
<dbReference type="Gene3D" id="3.40.190.10">
    <property type="entry name" value="Periplasmic binding protein-like II"/>
    <property type="match status" value="2"/>
</dbReference>
<dbReference type="PROSITE" id="PS01316">
    <property type="entry name" value="ATP_P_PHORIBOSYLTR"/>
    <property type="match status" value="1"/>
</dbReference>
<keyword evidence="7" id="KW-0368">Histidine biosynthesis</keyword>
<dbReference type="NCBIfam" id="TIGR00070">
    <property type="entry name" value="hisG"/>
    <property type="match status" value="1"/>
</dbReference>
<name>A0A381XR40_9ZZZZ</name>
<keyword evidence="5" id="KW-0328">Glycosyltransferase</keyword>
<keyword evidence="4" id="KW-0028">Amino-acid biosynthesis</keyword>
<proteinExistence type="predicted"/>
<protein>
    <recommendedName>
        <fullName evidence="3">ATP phosphoribosyltransferase</fullName>
        <ecNumber evidence="3">2.4.2.17</ecNumber>
    </recommendedName>
</protein>
<dbReference type="UniPathway" id="UPA00031">
    <property type="reaction ID" value="UER00006"/>
</dbReference>
<evidence type="ECO:0000256" key="7">
    <source>
        <dbReference type="ARBA" id="ARBA00023102"/>
    </source>
</evidence>